<dbReference type="Proteomes" id="UP001477443">
    <property type="component" value="Chromosome"/>
</dbReference>
<evidence type="ECO:0000259" key="17">
    <source>
        <dbReference type="PROSITE" id="PS51975"/>
    </source>
</evidence>
<dbReference type="NCBIfam" id="NF000595">
    <property type="entry name" value="PRK00015.1-3"/>
    <property type="match status" value="1"/>
</dbReference>
<feature type="binding site" evidence="14 15">
    <location>
        <position position="19"/>
    </location>
    <ligand>
        <name>a divalent metal cation</name>
        <dbReference type="ChEBI" id="CHEBI:60240"/>
    </ligand>
</feature>
<evidence type="ECO:0000313" key="18">
    <source>
        <dbReference type="EMBL" id="WXL29105.1"/>
    </source>
</evidence>
<evidence type="ECO:0000256" key="10">
    <source>
        <dbReference type="ARBA" id="ARBA00022723"/>
    </source>
</evidence>
<feature type="binding site" evidence="14 15">
    <location>
        <position position="111"/>
    </location>
    <ligand>
        <name>a divalent metal cation</name>
        <dbReference type="ChEBI" id="CHEBI:60240"/>
    </ligand>
</feature>
<keyword evidence="12 14" id="KW-0378">Hydrolase</keyword>
<comment type="cofactor">
    <cofactor evidence="14 15">
        <name>Mn(2+)</name>
        <dbReference type="ChEBI" id="CHEBI:29035"/>
    </cofactor>
    <cofactor evidence="14 15">
        <name>Mg(2+)</name>
        <dbReference type="ChEBI" id="CHEBI:18420"/>
    </cofactor>
    <text evidence="14 15">Manganese or magnesium. Binds 1 divalent metal ion per monomer in the absence of substrate. May bind a second metal ion after substrate binding.</text>
</comment>
<name>A0ABZ2RTY4_9BACT</name>
<evidence type="ECO:0000256" key="13">
    <source>
        <dbReference type="ARBA" id="ARBA00023211"/>
    </source>
</evidence>
<dbReference type="CDD" id="cd07182">
    <property type="entry name" value="RNase_HII_bacteria_HII_like"/>
    <property type="match status" value="1"/>
</dbReference>
<evidence type="ECO:0000256" key="7">
    <source>
        <dbReference type="ARBA" id="ARBA00019179"/>
    </source>
</evidence>
<feature type="domain" description="RNase H type-2" evidence="17">
    <location>
        <begin position="13"/>
        <end position="202"/>
    </location>
</feature>
<evidence type="ECO:0000256" key="11">
    <source>
        <dbReference type="ARBA" id="ARBA00022759"/>
    </source>
</evidence>
<dbReference type="GO" id="GO:0004523">
    <property type="term" value="F:RNA-DNA hybrid ribonuclease activity"/>
    <property type="evidence" value="ECO:0007669"/>
    <property type="project" value="UniProtKB-EC"/>
</dbReference>
<evidence type="ECO:0000256" key="8">
    <source>
        <dbReference type="ARBA" id="ARBA00022490"/>
    </source>
</evidence>
<dbReference type="HAMAP" id="MF_00052_B">
    <property type="entry name" value="RNase_HII_B"/>
    <property type="match status" value="1"/>
</dbReference>
<dbReference type="Pfam" id="PF01351">
    <property type="entry name" value="RNase_HII"/>
    <property type="match status" value="1"/>
</dbReference>
<keyword evidence="8 14" id="KW-0963">Cytoplasm</keyword>
<comment type="subcellular location">
    <subcellularLocation>
        <location evidence="4 14">Cytoplasm</location>
    </subcellularLocation>
</comment>
<dbReference type="PANTHER" id="PTHR10954">
    <property type="entry name" value="RIBONUCLEASE H2 SUBUNIT A"/>
    <property type="match status" value="1"/>
</dbReference>
<dbReference type="Gene3D" id="3.30.420.10">
    <property type="entry name" value="Ribonuclease H-like superfamily/Ribonuclease H"/>
    <property type="match status" value="1"/>
</dbReference>
<dbReference type="EMBL" id="CP148067">
    <property type="protein sequence ID" value="WXL29105.1"/>
    <property type="molecule type" value="Genomic_DNA"/>
</dbReference>
<reference evidence="18" key="1">
    <citation type="submission" date="2024-03" db="EMBL/GenBank/DDBJ databases">
        <title>Complete genome sequence of Mycoplasma felifaucium Z921 isolated from the trachea of a cheetah.</title>
        <authorList>
            <person name="Spergser J."/>
        </authorList>
    </citation>
    <scope>NUCLEOTIDE SEQUENCE [LARGE SCALE GENOMIC DNA]</scope>
    <source>
        <strain evidence="18">Z921</strain>
    </source>
</reference>
<evidence type="ECO:0000256" key="1">
    <source>
        <dbReference type="ARBA" id="ARBA00000077"/>
    </source>
</evidence>
<keyword evidence="19" id="KW-1185">Reference proteome</keyword>
<sequence>MLEYEKIYCKDYKLIAGCDEAGRGCCAGPLVVASVIMDPNYKNDEINDSKKLSESKRNMLFEEIKKNALGFSIAILDNKKVDDINPKQASKFGMYTCIKQLPLKPDLIITDYEKIEGIDIPQINLVKGDSLSFNVACASILAKVTRDRKMLEYDKIYPKYGFKKHKGYCTKDHTAALLKYGISPIHRLSYKNVKIALDLHNNNNVEQFKED</sequence>
<comment type="cofactor">
    <cofactor evidence="2">
        <name>Mg(2+)</name>
        <dbReference type="ChEBI" id="CHEBI:18420"/>
    </cofactor>
</comment>
<proteinExistence type="inferred from homology"/>
<accession>A0ABZ2RTY4</accession>
<evidence type="ECO:0000256" key="3">
    <source>
        <dbReference type="ARBA" id="ARBA00004065"/>
    </source>
</evidence>
<dbReference type="InterPro" id="IPR001352">
    <property type="entry name" value="RNase_HII/HIII"/>
</dbReference>
<keyword evidence="10 14" id="KW-0479">Metal-binding</keyword>
<evidence type="ECO:0000256" key="4">
    <source>
        <dbReference type="ARBA" id="ARBA00004496"/>
    </source>
</evidence>
<evidence type="ECO:0000256" key="2">
    <source>
        <dbReference type="ARBA" id="ARBA00001946"/>
    </source>
</evidence>
<evidence type="ECO:0000256" key="14">
    <source>
        <dbReference type="HAMAP-Rule" id="MF_00052"/>
    </source>
</evidence>
<evidence type="ECO:0000256" key="12">
    <source>
        <dbReference type="ARBA" id="ARBA00022801"/>
    </source>
</evidence>
<comment type="function">
    <text evidence="3 14 16">Endonuclease that specifically degrades the RNA of RNA-DNA hybrids.</text>
</comment>
<gene>
    <name evidence="14" type="primary">rnhB</name>
    <name evidence="18" type="ORF">WG617_00405</name>
</gene>
<dbReference type="InterPro" id="IPR012337">
    <property type="entry name" value="RNaseH-like_sf"/>
</dbReference>
<organism evidence="18 19">
    <name type="scientific">Mycoplasmopsis felifaucium</name>
    <dbReference type="NCBI Taxonomy" id="35768"/>
    <lineage>
        <taxon>Bacteria</taxon>
        <taxon>Bacillati</taxon>
        <taxon>Mycoplasmatota</taxon>
        <taxon>Mycoplasmoidales</taxon>
        <taxon>Metamycoplasmataceae</taxon>
        <taxon>Mycoplasmopsis</taxon>
    </lineage>
</organism>
<keyword evidence="13 14" id="KW-0464">Manganese</keyword>
<protein>
    <recommendedName>
        <fullName evidence="7 14">Ribonuclease HII</fullName>
        <shortName evidence="14">RNase HII</shortName>
        <ecNumber evidence="6 14">3.1.26.4</ecNumber>
    </recommendedName>
</protein>
<evidence type="ECO:0000256" key="6">
    <source>
        <dbReference type="ARBA" id="ARBA00012180"/>
    </source>
</evidence>
<dbReference type="InterPro" id="IPR024567">
    <property type="entry name" value="RNase_HII/HIII_dom"/>
</dbReference>
<dbReference type="PROSITE" id="PS51975">
    <property type="entry name" value="RNASE_H_2"/>
    <property type="match status" value="1"/>
</dbReference>
<evidence type="ECO:0000256" key="15">
    <source>
        <dbReference type="PROSITE-ProRule" id="PRU01319"/>
    </source>
</evidence>
<dbReference type="SUPFAM" id="SSF53098">
    <property type="entry name" value="Ribonuclease H-like"/>
    <property type="match status" value="1"/>
</dbReference>
<keyword evidence="9 14" id="KW-0540">Nuclease</keyword>
<dbReference type="InterPro" id="IPR022898">
    <property type="entry name" value="RNase_HII"/>
</dbReference>
<dbReference type="RefSeq" id="WP_338822705.1">
    <property type="nucleotide sequence ID" value="NZ_CP148067.1"/>
</dbReference>
<dbReference type="PANTHER" id="PTHR10954:SF18">
    <property type="entry name" value="RIBONUCLEASE HII"/>
    <property type="match status" value="1"/>
</dbReference>
<dbReference type="InterPro" id="IPR036397">
    <property type="entry name" value="RNaseH_sf"/>
</dbReference>
<comment type="similarity">
    <text evidence="5 14 16">Belongs to the RNase HII family.</text>
</comment>
<evidence type="ECO:0000256" key="16">
    <source>
        <dbReference type="RuleBase" id="RU003515"/>
    </source>
</evidence>
<evidence type="ECO:0000256" key="5">
    <source>
        <dbReference type="ARBA" id="ARBA00007383"/>
    </source>
</evidence>
<comment type="catalytic activity">
    <reaction evidence="1 14 15 16">
        <text>Endonucleolytic cleavage to 5'-phosphomonoester.</text>
        <dbReference type="EC" id="3.1.26.4"/>
    </reaction>
</comment>
<evidence type="ECO:0000256" key="9">
    <source>
        <dbReference type="ARBA" id="ARBA00022722"/>
    </source>
</evidence>
<dbReference type="EC" id="3.1.26.4" evidence="6 14"/>
<keyword evidence="11 14" id="KW-0255">Endonuclease</keyword>
<feature type="binding site" evidence="14 15">
    <location>
        <position position="20"/>
    </location>
    <ligand>
        <name>a divalent metal cation</name>
        <dbReference type="ChEBI" id="CHEBI:60240"/>
    </ligand>
</feature>
<evidence type="ECO:0000313" key="19">
    <source>
        <dbReference type="Proteomes" id="UP001477443"/>
    </source>
</evidence>